<evidence type="ECO:0000256" key="6">
    <source>
        <dbReference type="ARBA" id="ARBA00022777"/>
    </source>
</evidence>
<evidence type="ECO:0000256" key="5">
    <source>
        <dbReference type="ARBA" id="ARBA00022741"/>
    </source>
</evidence>
<dbReference type="CDD" id="cd24019">
    <property type="entry name" value="ASKHA_NBD_HK_meta"/>
    <property type="match status" value="1"/>
</dbReference>
<dbReference type="GO" id="GO:0005829">
    <property type="term" value="C:cytosol"/>
    <property type="evidence" value="ECO:0007669"/>
    <property type="project" value="TreeGrafter"/>
</dbReference>
<dbReference type="Pfam" id="PF00349">
    <property type="entry name" value="Hexokinase_1"/>
    <property type="match status" value="1"/>
</dbReference>
<dbReference type="GO" id="GO:0008865">
    <property type="term" value="F:fructokinase activity"/>
    <property type="evidence" value="ECO:0007669"/>
    <property type="project" value="TreeGrafter"/>
</dbReference>
<keyword evidence="8 14" id="KW-0324">Glycolysis</keyword>
<evidence type="ECO:0000259" key="15">
    <source>
        <dbReference type="Pfam" id="PF00349"/>
    </source>
</evidence>
<dbReference type="UniPathway" id="UPA00109">
    <property type="reaction ID" value="UER00180"/>
</dbReference>
<dbReference type="Gene3D" id="3.40.367.20">
    <property type="match status" value="1"/>
</dbReference>
<dbReference type="InterPro" id="IPR043129">
    <property type="entry name" value="ATPase_NBD"/>
</dbReference>
<gene>
    <name evidence="18" type="primary">LOC115625354</name>
</gene>
<name>A0A6J2TML9_DROLE</name>
<keyword evidence="7 14" id="KW-0067">ATP-binding</keyword>
<dbReference type="FunFam" id="3.30.420.40:FF:000095">
    <property type="entry name" value="Phosphotransferase"/>
    <property type="match status" value="1"/>
</dbReference>
<dbReference type="PRINTS" id="PR00475">
    <property type="entry name" value="HEXOKINASE"/>
</dbReference>
<organism evidence="17 18">
    <name type="scientific">Drosophila lebanonensis</name>
    <name type="common">Fruit fly</name>
    <name type="synonym">Scaptodrosophila lebanonensis</name>
    <dbReference type="NCBI Taxonomy" id="7225"/>
    <lineage>
        <taxon>Eukaryota</taxon>
        <taxon>Metazoa</taxon>
        <taxon>Ecdysozoa</taxon>
        <taxon>Arthropoda</taxon>
        <taxon>Hexapoda</taxon>
        <taxon>Insecta</taxon>
        <taxon>Pterygota</taxon>
        <taxon>Neoptera</taxon>
        <taxon>Endopterygota</taxon>
        <taxon>Diptera</taxon>
        <taxon>Brachycera</taxon>
        <taxon>Muscomorpha</taxon>
        <taxon>Ephydroidea</taxon>
        <taxon>Drosophilidae</taxon>
        <taxon>Scaptodrosophila</taxon>
    </lineage>
</organism>
<dbReference type="GO" id="GO:0001678">
    <property type="term" value="P:intracellular glucose homeostasis"/>
    <property type="evidence" value="ECO:0007669"/>
    <property type="project" value="InterPro"/>
</dbReference>
<evidence type="ECO:0000256" key="1">
    <source>
        <dbReference type="ARBA" id="ARBA00004888"/>
    </source>
</evidence>
<comment type="catalytic activity">
    <reaction evidence="12">
        <text>D-mannose + ATP = D-mannose 6-phosphate + ADP + H(+)</text>
        <dbReference type="Rhea" id="RHEA:11028"/>
        <dbReference type="ChEBI" id="CHEBI:4208"/>
        <dbReference type="ChEBI" id="CHEBI:15378"/>
        <dbReference type="ChEBI" id="CHEBI:30616"/>
        <dbReference type="ChEBI" id="CHEBI:58735"/>
        <dbReference type="ChEBI" id="CHEBI:456216"/>
        <dbReference type="EC" id="2.7.1.1"/>
    </reaction>
    <physiologicalReaction direction="left-to-right" evidence="12">
        <dbReference type="Rhea" id="RHEA:11029"/>
    </physiologicalReaction>
</comment>
<dbReference type="RefSeq" id="XP_030376247.1">
    <property type="nucleotide sequence ID" value="XM_030520387.1"/>
</dbReference>
<dbReference type="PANTHER" id="PTHR19443:SF16">
    <property type="entry name" value="HEXOKINASE TYPE 1-RELATED"/>
    <property type="match status" value="1"/>
</dbReference>
<dbReference type="SUPFAM" id="SSF53067">
    <property type="entry name" value="Actin-like ATPase domain"/>
    <property type="match status" value="2"/>
</dbReference>
<dbReference type="Gene3D" id="3.30.420.40">
    <property type="match status" value="1"/>
</dbReference>
<dbReference type="GeneID" id="115625354"/>
<dbReference type="Proteomes" id="UP000504634">
    <property type="component" value="Unplaced"/>
</dbReference>
<evidence type="ECO:0000256" key="8">
    <source>
        <dbReference type="ARBA" id="ARBA00023152"/>
    </source>
</evidence>
<dbReference type="AlphaFoldDB" id="A0A6J2TML9"/>
<evidence type="ECO:0000256" key="10">
    <source>
        <dbReference type="ARBA" id="ARBA00047905"/>
    </source>
</evidence>
<evidence type="ECO:0000256" key="13">
    <source>
        <dbReference type="ARBA" id="ARBA00059457"/>
    </source>
</evidence>
<evidence type="ECO:0000313" key="18">
    <source>
        <dbReference type="RefSeq" id="XP_030376247.1"/>
    </source>
</evidence>
<keyword evidence="17" id="KW-1185">Reference proteome</keyword>
<comment type="function">
    <text evidence="13">Catalyzes the phosphorylation of various hexoses to hexose 6-phosphate.</text>
</comment>
<dbReference type="InterPro" id="IPR001312">
    <property type="entry name" value="Hexokinase"/>
</dbReference>
<comment type="catalytic activity">
    <reaction evidence="10">
        <text>D-fructose + ATP = D-fructose 6-phosphate + ADP + H(+)</text>
        <dbReference type="Rhea" id="RHEA:16125"/>
        <dbReference type="ChEBI" id="CHEBI:15378"/>
        <dbReference type="ChEBI" id="CHEBI:30616"/>
        <dbReference type="ChEBI" id="CHEBI:37721"/>
        <dbReference type="ChEBI" id="CHEBI:61527"/>
        <dbReference type="ChEBI" id="CHEBI:456216"/>
        <dbReference type="EC" id="2.7.1.1"/>
    </reaction>
    <physiologicalReaction direction="left-to-right" evidence="10">
        <dbReference type="Rhea" id="RHEA:16126"/>
    </physiologicalReaction>
</comment>
<dbReference type="FunFam" id="3.40.367.20:FF:000005">
    <property type="entry name" value="Phosphotransferase"/>
    <property type="match status" value="1"/>
</dbReference>
<dbReference type="GO" id="GO:0005524">
    <property type="term" value="F:ATP binding"/>
    <property type="evidence" value="ECO:0007669"/>
    <property type="project" value="UniProtKB-UniRule"/>
</dbReference>
<dbReference type="GO" id="GO:0006006">
    <property type="term" value="P:glucose metabolic process"/>
    <property type="evidence" value="ECO:0007669"/>
    <property type="project" value="TreeGrafter"/>
</dbReference>
<evidence type="ECO:0000313" key="17">
    <source>
        <dbReference type="Proteomes" id="UP000504634"/>
    </source>
</evidence>
<proteinExistence type="inferred from homology"/>
<evidence type="ECO:0000256" key="4">
    <source>
        <dbReference type="ARBA" id="ARBA00022679"/>
    </source>
</evidence>
<comment type="catalytic activity">
    <reaction evidence="9">
        <text>a D-hexose + ATP = a D-hexose 6-phosphate + ADP + H(+)</text>
        <dbReference type="Rhea" id="RHEA:22740"/>
        <dbReference type="ChEBI" id="CHEBI:4194"/>
        <dbReference type="ChEBI" id="CHEBI:15378"/>
        <dbReference type="ChEBI" id="CHEBI:30616"/>
        <dbReference type="ChEBI" id="CHEBI:229467"/>
        <dbReference type="ChEBI" id="CHEBI:456216"/>
        <dbReference type="EC" id="2.7.1.1"/>
    </reaction>
    <physiologicalReaction direction="left-to-right" evidence="9">
        <dbReference type="Rhea" id="RHEA:22741"/>
    </physiologicalReaction>
</comment>
<dbReference type="GO" id="GO:0005739">
    <property type="term" value="C:mitochondrion"/>
    <property type="evidence" value="ECO:0007669"/>
    <property type="project" value="TreeGrafter"/>
</dbReference>
<dbReference type="OrthoDB" id="419537at2759"/>
<dbReference type="GO" id="GO:0004340">
    <property type="term" value="F:glucokinase activity"/>
    <property type="evidence" value="ECO:0007669"/>
    <property type="project" value="TreeGrafter"/>
</dbReference>
<evidence type="ECO:0000256" key="12">
    <source>
        <dbReference type="ARBA" id="ARBA00050361"/>
    </source>
</evidence>
<protein>
    <recommendedName>
        <fullName evidence="14">Phosphotransferase</fullName>
        <ecNumber evidence="14">2.7.1.-</ecNumber>
    </recommendedName>
</protein>
<comment type="pathway">
    <text evidence="1">Carbohydrate degradation; glycolysis; D-glyceraldehyde 3-phosphate and glycerone phosphate from D-glucose: step 1/4.</text>
</comment>
<dbReference type="InterPro" id="IPR022673">
    <property type="entry name" value="Hexokinase_C"/>
</dbReference>
<feature type="domain" description="Hexokinase C-terminal" evidence="16">
    <location>
        <begin position="188"/>
        <end position="423"/>
    </location>
</feature>
<sequence>MQEVIDKLSNEIQKGLSKQMHSRSTVKCWPTYVQDLPTQNERGKYLALDLGGTNFRVLLVSINGPDDVDIQTQAFQIAQPLMACPASALFDFIAECLDNFVKEKQLSDKELSLGFTFSFPMRQLSLAEANLVTWTKGFSCDEVVGKNVTKLLQESISRRGTLKVNIVAIINDTTGALISCAYNHKNCRIGLIVGTGCNACYVEKTCNVEMFEDYQTSQKPNMIINCEWGAFGDNGVLDNILTSFDRMVDKQTPNQGKQIFEKCVSGMYLGELVRIIIVKLMEEGKLFNGIESSIMHENWKFETKFISAVESDPPGIFEKCNEVLNECCLNDASDEDKACLRYICETISTRSAKLVACGLVTLINKMEICDLSVGIDGSLYRRHPKYHDLLMDNVKKYVGTDVCVQFFTSDDGSGRGAALVAALYKDNKSKKCK</sequence>
<reference evidence="18" key="1">
    <citation type="submission" date="2025-08" db="UniProtKB">
        <authorList>
            <consortium name="RefSeq"/>
        </authorList>
    </citation>
    <scope>IDENTIFICATION</scope>
    <source>
        <strain evidence="18">11010-0011.00</strain>
        <tissue evidence="18">Whole body</tissue>
    </source>
</reference>
<keyword evidence="6 14" id="KW-0418">Kinase</keyword>
<evidence type="ECO:0000256" key="9">
    <source>
        <dbReference type="ARBA" id="ARBA00044613"/>
    </source>
</evidence>
<comment type="pathway">
    <text evidence="2">Carbohydrate metabolism; hexose metabolism.</text>
</comment>
<keyword evidence="5 14" id="KW-0547">Nucleotide-binding</keyword>
<dbReference type="PANTHER" id="PTHR19443">
    <property type="entry name" value="HEXOKINASE"/>
    <property type="match status" value="1"/>
</dbReference>
<evidence type="ECO:0000256" key="3">
    <source>
        <dbReference type="ARBA" id="ARBA00009225"/>
    </source>
</evidence>
<dbReference type="UniPathway" id="UPA00242"/>
<dbReference type="EC" id="2.7.1.-" evidence="14"/>
<feature type="domain" description="Hexokinase N-terminal" evidence="15">
    <location>
        <begin position="1"/>
        <end position="182"/>
    </location>
</feature>
<dbReference type="InterPro" id="IPR022672">
    <property type="entry name" value="Hexokinase_N"/>
</dbReference>
<comment type="similarity">
    <text evidence="3 14">Belongs to the hexokinase family.</text>
</comment>
<evidence type="ECO:0000259" key="16">
    <source>
        <dbReference type="Pfam" id="PF03727"/>
    </source>
</evidence>
<accession>A0A6J2TML9</accession>
<evidence type="ECO:0000256" key="14">
    <source>
        <dbReference type="RuleBase" id="RU362007"/>
    </source>
</evidence>
<dbReference type="GO" id="GO:0006096">
    <property type="term" value="P:glycolytic process"/>
    <property type="evidence" value="ECO:0007669"/>
    <property type="project" value="UniProtKB-UniPathway"/>
</dbReference>
<dbReference type="Pfam" id="PF03727">
    <property type="entry name" value="Hexokinase_2"/>
    <property type="match status" value="1"/>
</dbReference>
<evidence type="ECO:0000256" key="2">
    <source>
        <dbReference type="ARBA" id="ARBA00005028"/>
    </source>
</evidence>
<dbReference type="GO" id="GO:0005536">
    <property type="term" value="F:D-glucose binding"/>
    <property type="evidence" value="ECO:0007669"/>
    <property type="project" value="InterPro"/>
</dbReference>
<keyword evidence="4 14" id="KW-0808">Transferase</keyword>
<comment type="catalytic activity">
    <reaction evidence="11">
        <text>D-glucose + ATP = D-glucose 6-phosphate + ADP + H(+)</text>
        <dbReference type="Rhea" id="RHEA:17825"/>
        <dbReference type="ChEBI" id="CHEBI:4167"/>
        <dbReference type="ChEBI" id="CHEBI:15378"/>
        <dbReference type="ChEBI" id="CHEBI:30616"/>
        <dbReference type="ChEBI" id="CHEBI:61548"/>
        <dbReference type="ChEBI" id="CHEBI:456216"/>
        <dbReference type="EC" id="2.7.1.1"/>
    </reaction>
    <physiologicalReaction direction="left-to-right" evidence="11">
        <dbReference type="Rhea" id="RHEA:17826"/>
    </physiologicalReaction>
</comment>
<evidence type="ECO:0000256" key="7">
    <source>
        <dbReference type="ARBA" id="ARBA00022840"/>
    </source>
</evidence>
<dbReference type="PROSITE" id="PS51748">
    <property type="entry name" value="HEXOKINASE_2"/>
    <property type="match status" value="1"/>
</dbReference>
<evidence type="ECO:0000256" key="11">
    <source>
        <dbReference type="ARBA" id="ARBA00048160"/>
    </source>
</evidence>